<name>A0ABS5BQ07_9BACT</name>
<protein>
    <submittedName>
        <fullName evidence="1">Uncharacterized protein</fullName>
    </submittedName>
</protein>
<sequence>MTNEIPRKRSSGRSHEQITKEVGALEQVATELEHIPRWPGAYQGQLRAIYQMLRENDLGEKRAGGANQILHRCIAIIWRDVPGAPISYDRAFFDS</sequence>
<evidence type="ECO:0000313" key="1">
    <source>
        <dbReference type="EMBL" id="MBP3955772.1"/>
    </source>
</evidence>
<keyword evidence="2" id="KW-1185">Reference proteome</keyword>
<gene>
    <name evidence="1" type="ORF">J8F10_10805</name>
</gene>
<comment type="caution">
    <text evidence="1">The sequence shown here is derived from an EMBL/GenBank/DDBJ whole genome shotgun (WGS) entry which is preliminary data.</text>
</comment>
<accession>A0ABS5BQ07</accession>
<organism evidence="1 2">
    <name type="scientific">Gemmata palustris</name>
    <dbReference type="NCBI Taxonomy" id="2822762"/>
    <lineage>
        <taxon>Bacteria</taxon>
        <taxon>Pseudomonadati</taxon>
        <taxon>Planctomycetota</taxon>
        <taxon>Planctomycetia</taxon>
        <taxon>Gemmatales</taxon>
        <taxon>Gemmataceae</taxon>
        <taxon>Gemmata</taxon>
    </lineage>
</organism>
<reference evidence="1 2" key="1">
    <citation type="submission" date="2021-04" db="EMBL/GenBank/DDBJ databases">
        <authorList>
            <person name="Ivanova A."/>
        </authorList>
    </citation>
    <scope>NUCLEOTIDE SEQUENCE [LARGE SCALE GENOMIC DNA]</scope>
    <source>
        <strain evidence="1 2">G18</strain>
    </source>
</reference>
<proteinExistence type="predicted"/>
<dbReference type="EMBL" id="JAGKQQ010000001">
    <property type="protein sequence ID" value="MBP3955772.1"/>
    <property type="molecule type" value="Genomic_DNA"/>
</dbReference>
<dbReference type="RefSeq" id="WP_210653832.1">
    <property type="nucleotide sequence ID" value="NZ_JAGKQQ010000001.1"/>
</dbReference>
<evidence type="ECO:0000313" key="2">
    <source>
        <dbReference type="Proteomes" id="UP000676565"/>
    </source>
</evidence>
<dbReference type="Proteomes" id="UP000676565">
    <property type="component" value="Unassembled WGS sequence"/>
</dbReference>